<dbReference type="Pfam" id="PF00032">
    <property type="entry name" value="Cytochrom_B_C"/>
    <property type="match status" value="1"/>
</dbReference>
<name>A0ABR8XRU3_9BACL</name>
<evidence type="ECO:0000256" key="3">
    <source>
        <dbReference type="ARBA" id="ARBA00022617"/>
    </source>
</evidence>
<proteinExistence type="predicted"/>
<dbReference type="EMBL" id="JACSPW010000020">
    <property type="protein sequence ID" value="MBD8034663.1"/>
    <property type="molecule type" value="Genomic_DNA"/>
</dbReference>
<accession>A0ABR8XRU3</accession>
<keyword evidence="7 11" id="KW-1133">Transmembrane helix</keyword>
<dbReference type="InterPro" id="IPR027387">
    <property type="entry name" value="Cytb/b6-like_sf"/>
</dbReference>
<keyword evidence="5 10" id="KW-0479">Metal-binding</keyword>
<keyword evidence="6" id="KW-0249">Electron transport</keyword>
<feature type="transmembrane region" description="Helical" evidence="11">
    <location>
        <begin position="103"/>
        <end position="125"/>
    </location>
</feature>
<dbReference type="PANTHER" id="PTHR37823:SF4">
    <property type="entry name" value="MENAQUINOL-CYTOCHROME C REDUCTASE CYTOCHROME B_C SUBUNIT"/>
    <property type="match status" value="1"/>
</dbReference>
<reference evidence="14 15" key="1">
    <citation type="submission" date="2020-08" db="EMBL/GenBank/DDBJ databases">
        <title>A Genomic Blueprint of the Chicken Gut Microbiome.</title>
        <authorList>
            <person name="Gilroy R."/>
            <person name="Ravi A."/>
            <person name="Getino M."/>
            <person name="Pursley I."/>
            <person name="Horton D.L."/>
            <person name="Alikhan N.-F."/>
            <person name="Baker D."/>
            <person name="Gharbi K."/>
            <person name="Hall N."/>
            <person name="Watson M."/>
            <person name="Adriaenssens E.M."/>
            <person name="Foster-Nyarko E."/>
            <person name="Jarju S."/>
            <person name="Secka A."/>
            <person name="Antonio M."/>
            <person name="Oren A."/>
            <person name="Chaudhuri R."/>
            <person name="La Ragione R.M."/>
            <person name="Hildebrand F."/>
            <person name="Pallen M.J."/>
        </authorList>
    </citation>
    <scope>NUCLEOTIDE SEQUENCE [LARGE SCALE GENOMIC DNA]</scope>
    <source>
        <strain evidence="14 15">Sa1YVA6</strain>
    </source>
</reference>
<comment type="caution">
    <text evidence="14">The sequence shown here is derived from an EMBL/GenBank/DDBJ whole genome shotgun (WGS) entry which is preliminary data.</text>
</comment>
<keyword evidence="8 10" id="KW-0408">Iron</keyword>
<feature type="domain" description="Cytochrome c" evidence="13">
    <location>
        <begin position="186"/>
        <end position="261"/>
    </location>
</feature>
<keyword evidence="2" id="KW-0813">Transport</keyword>
<sequence>MQRGKGMKFVGDSRVKANNRMPNVPKDYTEYPGKTEAFWPDFLLKEWMVGAVFLIGYLLLTVAHPSPLEGPADPTNASYIPLPDWYFLSMYQLLKYTYASGPYNVIGAMVIPGIAFGALALIPFLDTTPERRPSKRPLPTAFMLLAVAALIYTTWESVQATDWDAVDAQGEITDKHLGLLPDVEVDETSEGYEIYQAQASCIGCHGGDLAGVSGPMLLGNELTAEEVQEVIVNGRGGMPAGTFTGTDEELQVLAEFIAGLKEAE</sequence>
<evidence type="ECO:0000259" key="12">
    <source>
        <dbReference type="PROSITE" id="PS51003"/>
    </source>
</evidence>
<evidence type="ECO:0000256" key="7">
    <source>
        <dbReference type="ARBA" id="ARBA00022989"/>
    </source>
</evidence>
<comment type="subcellular location">
    <subcellularLocation>
        <location evidence="1">Membrane</location>
        <topology evidence="1">Multi-pass membrane protein</topology>
    </subcellularLocation>
</comment>
<evidence type="ECO:0000256" key="11">
    <source>
        <dbReference type="SAM" id="Phobius"/>
    </source>
</evidence>
<dbReference type="SUPFAM" id="SSF46626">
    <property type="entry name" value="Cytochrome c"/>
    <property type="match status" value="1"/>
</dbReference>
<dbReference type="Gene3D" id="1.20.810.10">
    <property type="entry name" value="Cytochrome Bc1 Complex, Chain C"/>
    <property type="match status" value="1"/>
</dbReference>
<feature type="transmembrane region" description="Helical" evidence="11">
    <location>
        <begin position="47"/>
        <end position="64"/>
    </location>
</feature>
<dbReference type="Gene3D" id="1.10.760.10">
    <property type="entry name" value="Cytochrome c-like domain"/>
    <property type="match status" value="1"/>
</dbReference>
<keyword evidence="9 11" id="KW-0472">Membrane</keyword>
<gene>
    <name evidence="14" type="ORF">H9632_16470</name>
</gene>
<dbReference type="InterPro" id="IPR051811">
    <property type="entry name" value="Cytochrome_c550/c551-like"/>
</dbReference>
<evidence type="ECO:0000256" key="5">
    <source>
        <dbReference type="ARBA" id="ARBA00022723"/>
    </source>
</evidence>
<evidence type="ECO:0000256" key="1">
    <source>
        <dbReference type="ARBA" id="ARBA00004141"/>
    </source>
</evidence>
<dbReference type="InterPro" id="IPR036150">
    <property type="entry name" value="Cyt_b/b6_C_sf"/>
</dbReference>
<feature type="domain" description="Cytochrome b/b6 C-terminal region profile" evidence="12">
    <location>
        <begin position="28"/>
        <end position="155"/>
    </location>
</feature>
<dbReference type="Pfam" id="PF13442">
    <property type="entry name" value="Cytochrome_CBB3"/>
    <property type="match status" value="1"/>
</dbReference>
<dbReference type="InterPro" id="IPR036909">
    <property type="entry name" value="Cyt_c-like_dom_sf"/>
</dbReference>
<keyword evidence="4 11" id="KW-0812">Transmembrane</keyword>
<dbReference type="Proteomes" id="UP000600565">
    <property type="component" value="Unassembled WGS sequence"/>
</dbReference>
<protein>
    <submittedName>
        <fullName evidence="14">C-type cytochrome</fullName>
    </submittedName>
</protein>
<evidence type="ECO:0000256" key="8">
    <source>
        <dbReference type="ARBA" id="ARBA00023004"/>
    </source>
</evidence>
<dbReference type="SUPFAM" id="SSF81648">
    <property type="entry name" value="a domain/subunit of cytochrome bc1 complex (Ubiquinol-cytochrome c reductase)"/>
    <property type="match status" value="1"/>
</dbReference>
<evidence type="ECO:0000313" key="14">
    <source>
        <dbReference type="EMBL" id="MBD8034663.1"/>
    </source>
</evidence>
<dbReference type="InterPro" id="IPR009056">
    <property type="entry name" value="Cyt_c-like_dom"/>
</dbReference>
<evidence type="ECO:0000256" key="4">
    <source>
        <dbReference type="ARBA" id="ARBA00022692"/>
    </source>
</evidence>
<dbReference type="PANTHER" id="PTHR37823">
    <property type="entry name" value="CYTOCHROME C-553-LIKE"/>
    <property type="match status" value="1"/>
</dbReference>
<keyword evidence="15" id="KW-1185">Reference proteome</keyword>
<dbReference type="InterPro" id="IPR005798">
    <property type="entry name" value="Cyt_b/b6_C"/>
</dbReference>
<evidence type="ECO:0000256" key="6">
    <source>
        <dbReference type="ARBA" id="ARBA00022982"/>
    </source>
</evidence>
<feature type="transmembrane region" description="Helical" evidence="11">
    <location>
        <begin position="137"/>
        <end position="155"/>
    </location>
</feature>
<dbReference type="PROSITE" id="PS51007">
    <property type="entry name" value="CYTC"/>
    <property type="match status" value="1"/>
</dbReference>
<evidence type="ECO:0000256" key="10">
    <source>
        <dbReference type="PROSITE-ProRule" id="PRU00433"/>
    </source>
</evidence>
<evidence type="ECO:0000256" key="9">
    <source>
        <dbReference type="ARBA" id="ARBA00023136"/>
    </source>
</evidence>
<evidence type="ECO:0000256" key="2">
    <source>
        <dbReference type="ARBA" id="ARBA00022448"/>
    </source>
</evidence>
<evidence type="ECO:0000313" key="15">
    <source>
        <dbReference type="Proteomes" id="UP000600565"/>
    </source>
</evidence>
<keyword evidence="3 10" id="KW-0349">Heme</keyword>
<dbReference type="RefSeq" id="WP_191705159.1">
    <property type="nucleotide sequence ID" value="NZ_JACSPW010000020.1"/>
</dbReference>
<evidence type="ECO:0000259" key="13">
    <source>
        <dbReference type="PROSITE" id="PS51007"/>
    </source>
</evidence>
<organism evidence="14 15">
    <name type="scientific">Solibacillus merdavium</name>
    <dbReference type="NCBI Taxonomy" id="2762218"/>
    <lineage>
        <taxon>Bacteria</taxon>
        <taxon>Bacillati</taxon>
        <taxon>Bacillota</taxon>
        <taxon>Bacilli</taxon>
        <taxon>Bacillales</taxon>
        <taxon>Caryophanaceae</taxon>
        <taxon>Solibacillus</taxon>
    </lineage>
</organism>
<dbReference type="PROSITE" id="PS51003">
    <property type="entry name" value="CYTB_CTER"/>
    <property type="match status" value="1"/>
</dbReference>